<dbReference type="SUPFAM" id="SSF46565">
    <property type="entry name" value="Chaperone J-domain"/>
    <property type="match status" value="1"/>
</dbReference>
<accession>A0A061IZB7</accession>
<dbReference type="InterPro" id="IPR052758">
    <property type="entry name" value="SRC_co-chaperone"/>
</dbReference>
<evidence type="ECO:0000256" key="4">
    <source>
        <dbReference type="SAM" id="MobiDB-lite"/>
    </source>
</evidence>
<feature type="compositionally biased region" description="Low complexity" evidence="4">
    <location>
        <begin position="195"/>
        <end position="209"/>
    </location>
</feature>
<dbReference type="CDD" id="cd06257">
    <property type="entry name" value="DnaJ"/>
    <property type="match status" value="1"/>
</dbReference>
<dbReference type="InterPro" id="IPR019734">
    <property type="entry name" value="TPR_rpt"/>
</dbReference>
<evidence type="ECO:0000256" key="5">
    <source>
        <dbReference type="SAM" id="SignalP"/>
    </source>
</evidence>
<evidence type="ECO:0000256" key="3">
    <source>
        <dbReference type="PROSITE-ProRule" id="PRU00339"/>
    </source>
</evidence>
<dbReference type="Gene3D" id="1.10.287.110">
    <property type="entry name" value="DnaJ domain"/>
    <property type="match status" value="1"/>
</dbReference>
<dbReference type="PANTHER" id="PTHR44200:SF1">
    <property type="entry name" value="DNAJ HOMOLOG SUBFAMILY C MEMBER 7"/>
    <property type="match status" value="1"/>
</dbReference>
<feature type="domain" description="J" evidence="6">
    <location>
        <begin position="947"/>
        <end position="1012"/>
    </location>
</feature>
<feature type="region of interest" description="Disordered" evidence="4">
    <location>
        <begin position="878"/>
        <end position="938"/>
    </location>
</feature>
<dbReference type="InterPro" id="IPR036869">
    <property type="entry name" value="J_dom_sf"/>
</dbReference>
<feature type="repeat" description="TPR" evidence="3">
    <location>
        <begin position="754"/>
        <end position="787"/>
    </location>
</feature>
<name>A0A061IZB7_TRYRA</name>
<keyword evidence="8" id="KW-1185">Reference proteome</keyword>
<evidence type="ECO:0000313" key="8">
    <source>
        <dbReference type="Proteomes" id="UP000031737"/>
    </source>
</evidence>
<comment type="caution">
    <text evidence="7">The sequence shown here is derived from an EMBL/GenBank/DDBJ whole genome shotgun (WGS) entry which is preliminary data.</text>
</comment>
<dbReference type="InterPro" id="IPR001623">
    <property type="entry name" value="DnaJ_domain"/>
</dbReference>
<feature type="chain" id="PRO_5001601355" evidence="5">
    <location>
        <begin position="25"/>
        <end position="1012"/>
    </location>
</feature>
<dbReference type="InterPro" id="IPR013105">
    <property type="entry name" value="TPR_2"/>
</dbReference>
<organism evidence="7 8">
    <name type="scientific">Trypanosoma rangeli SC58</name>
    <dbReference type="NCBI Taxonomy" id="429131"/>
    <lineage>
        <taxon>Eukaryota</taxon>
        <taxon>Discoba</taxon>
        <taxon>Euglenozoa</taxon>
        <taxon>Kinetoplastea</taxon>
        <taxon>Metakinetoplastina</taxon>
        <taxon>Trypanosomatida</taxon>
        <taxon>Trypanosomatidae</taxon>
        <taxon>Trypanosoma</taxon>
        <taxon>Herpetosoma</taxon>
    </lineage>
</organism>
<feature type="region of interest" description="Disordered" evidence="4">
    <location>
        <begin position="317"/>
        <end position="354"/>
    </location>
</feature>
<keyword evidence="1" id="KW-0677">Repeat</keyword>
<feature type="signal peptide" evidence="5">
    <location>
        <begin position="1"/>
        <end position="24"/>
    </location>
</feature>
<keyword evidence="2 3" id="KW-0802">TPR repeat</keyword>
<feature type="region of interest" description="Disordered" evidence="4">
    <location>
        <begin position="192"/>
        <end position="212"/>
    </location>
</feature>
<evidence type="ECO:0000259" key="6">
    <source>
        <dbReference type="PROSITE" id="PS50076"/>
    </source>
</evidence>
<gene>
    <name evidence="7" type="ORF">TRSC58_04291</name>
</gene>
<evidence type="ECO:0000313" key="7">
    <source>
        <dbReference type="EMBL" id="ESL08014.1"/>
    </source>
</evidence>
<dbReference type="OrthoDB" id="765884at2759"/>
<feature type="repeat" description="TPR" evidence="3">
    <location>
        <begin position="515"/>
        <end position="548"/>
    </location>
</feature>
<dbReference type="InterPro" id="IPR011990">
    <property type="entry name" value="TPR-like_helical_dom_sf"/>
</dbReference>
<evidence type="ECO:0000256" key="1">
    <source>
        <dbReference type="ARBA" id="ARBA00022737"/>
    </source>
</evidence>
<feature type="compositionally biased region" description="Low complexity" evidence="4">
    <location>
        <begin position="913"/>
        <end position="922"/>
    </location>
</feature>
<dbReference type="SUPFAM" id="SSF48452">
    <property type="entry name" value="TPR-like"/>
    <property type="match status" value="2"/>
</dbReference>
<dbReference type="PROSITE" id="PS50005">
    <property type="entry name" value="TPR"/>
    <property type="match status" value="2"/>
</dbReference>
<dbReference type="Pfam" id="PF07719">
    <property type="entry name" value="TPR_2"/>
    <property type="match status" value="1"/>
</dbReference>
<dbReference type="Pfam" id="PF13414">
    <property type="entry name" value="TPR_11"/>
    <property type="match status" value="1"/>
</dbReference>
<dbReference type="SMART" id="SM00028">
    <property type="entry name" value="TPR"/>
    <property type="match status" value="5"/>
</dbReference>
<feature type="compositionally biased region" description="Polar residues" evidence="4">
    <location>
        <begin position="322"/>
        <end position="335"/>
    </location>
</feature>
<dbReference type="VEuPathDB" id="TriTrypDB:TRSC58_04291"/>
<dbReference type="AlphaFoldDB" id="A0A061IZB7"/>
<dbReference type="PROSITE" id="PS50076">
    <property type="entry name" value="DNAJ_2"/>
    <property type="match status" value="1"/>
</dbReference>
<evidence type="ECO:0000256" key="2">
    <source>
        <dbReference type="ARBA" id="ARBA00022803"/>
    </source>
</evidence>
<keyword evidence="5" id="KW-0732">Signal</keyword>
<protein>
    <submittedName>
        <fullName evidence="7">TPR-repeat-containing chaperone protein DnaJ</fullName>
    </submittedName>
</protein>
<reference evidence="7 8" key="1">
    <citation type="submission" date="2013-07" db="EMBL/GenBank/DDBJ databases">
        <authorList>
            <person name="Stoco P.H."/>
            <person name="Wagner G."/>
            <person name="Gerber A."/>
            <person name="Zaha A."/>
            <person name="Thompson C."/>
            <person name="Bartholomeu D.C."/>
            <person name="Luckemeyer D.D."/>
            <person name="Bahia D."/>
            <person name="Loreto E."/>
            <person name="Prestes E.B."/>
            <person name="Lima F.M."/>
            <person name="Rodrigues-Luiz G."/>
            <person name="Vallejo G.A."/>
            <person name="Filho J.F."/>
            <person name="Monteiro K.M."/>
            <person name="Tyler K.M."/>
            <person name="de Almeida L.G."/>
            <person name="Ortiz M.F."/>
            <person name="Siervo M.A."/>
            <person name="de Moraes M.H."/>
            <person name="Cunha O.L."/>
            <person name="Mendonca-Neto R."/>
            <person name="Silva R."/>
            <person name="Teixeira S.M."/>
            <person name="Murta S.M."/>
            <person name="Sincero T.C."/>
            <person name="Mendes T.A."/>
            <person name="Urmenyi T.P."/>
            <person name="Silva V.G."/>
            <person name="da Rocha W.D."/>
            <person name="Andersson B."/>
            <person name="Romanha A.J."/>
            <person name="Steindel M."/>
            <person name="de Vasconcelos A.T."/>
            <person name="Grisard E.C."/>
        </authorList>
    </citation>
    <scope>NUCLEOTIDE SEQUENCE [LARGE SCALE GENOMIC DNA]</scope>
    <source>
        <strain evidence="7 8">SC58</strain>
    </source>
</reference>
<dbReference type="PANTHER" id="PTHR44200">
    <property type="entry name" value="DNAJ HOMOLOG SUBFAMILY C MEMBER 7"/>
    <property type="match status" value="1"/>
</dbReference>
<feature type="compositionally biased region" description="Basic and acidic residues" evidence="4">
    <location>
        <begin position="879"/>
        <end position="890"/>
    </location>
</feature>
<dbReference type="EMBL" id="AUPL01004291">
    <property type="protein sequence ID" value="ESL08014.1"/>
    <property type="molecule type" value="Genomic_DNA"/>
</dbReference>
<dbReference type="SMART" id="SM00271">
    <property type="entry name" value="DnaJ"/>
    <property type="match status" value="1"/>
</dbReference>
<dbReference type="Gene3D" id="1.25.40.10">
    <property type="entry name" value="Tetratricopeptide repeat domain"/>
    <property type="match status" value="2"/>
</dbReference>
<dbReference type="Pfam" id="PF00226">
    <property type="entry name" value="DnaJ"/>
    <property type="match status" value="1"/>
</dbReference>
<proteinExistence type="predicted"/>
<sequence length="1012" mass="112739">MSSLGACLQFLFCLFLSLSAVVFCDLPITQTIGAQATAMSVRHLGGALHWDVMESLEERLEAMQKRLQGWGVTATVCGADASSSGLQACRKVGARRGINEASEHVFTPQKVNRRFSSTEDSGGSGEQVLRRHLRLLEQLSTLIVAQMEKCRGAGEEDRLGILEGELQETMELKLIAFEVFKRCLSEEGRAPSEVDTLSSEDTSEISTSTPVFHTMPSLSTANNKVNGRVHSREARAPSGGCFPCQSGEGFRCCMDSLGETDSRFTHTLTEAETEGNLSSTGISTVKTRRSSSCSLSRCPQTGPELFHVYGVSVTPASPKVSYPSTVQTPQRTNIPGSDYGRPNGHCEDSGSRETNNFNVAKKSIELLDASGFGVSVVVRRMVRPSKQPKHSDTHAPPDSINGIYMKCRPALKVRRDVRPSKPQDMTAGFREATEAAVEAVDAALAAMAASCSSAPQAPNGFHAPRTPAEQRPASHWGIGGRFLRQGSKDCKKTYRKPPERDTQSCLTFHHDVEFVQACREQGNRHMQNKEYEAAVKAYSEAIERDPENDIILCNRAAAYFLINQYALTLLDCKAVLSRSPSNFKAHWRAAKAHVYTNNLQGAMRHYRIAREMCINPVEERAIAEEIKAVRAYEKYYVYMKECRWTDSVCCAEQLLRVFGSTGVAGLPWQCHRLEAFLNVDSWRALEEAKQLRKVYAEYAELLFTHAKCLFYCAHDPTSTGEVLGLIRAACRQKESEGGSKDSRYIHLERTVAAFERHRDRGNTAYENGDWEEAYSAYTRCLSLDPLNKSLIAVTYCNRAATSIQCGRWNDGLNDVHRSIQINGNNAKAYSRRARIYLHFMEEKVGVGAMYLQCAINDLKRAVELAPTEENRQQLAEAVKMQERREGRCQEPHGGFSNDNTDESGKTNEPNWFRSRPSSSKSSGQRQKTDKQSGKKFSTFAPLNSKAHCTKILGLENVTGLDSRSLAKAYHKAALRWHPDKWIGSGPKEHQAAERKFKEINMAYQVLREAMMR</sequence>
<dbReference type="Proteomes" id="UP000031737">
    <property type="component" value="Unassembled WGS sequence"/>
</dbReference>